<dbReference type="InterPro" id="IPR002035">
    <property type="entry name" value="VWF_A"/>
</dbReference>
<dbReference type="AlphaFoldDB" id="A0A081MZ05"/>
<keyword evidence="4" id="KW-1185">Reference proteome</keyword>
<feature type="domain" description="VWFA" evidence="2">
    <location>
        <begin position="360"/>
        <end position="515"/>
    </location>
</feature>
<proteinExistence type="predicted"/>
<gene>
    <name evidence="3" type="ORF">GZ77_25325</name>
</gene>
<feature type="region of interest" description="Disordered" evidence="1">
    <location>
        <begin position="238"/>
        <end position="264"/>
    </location>
</feature>
<reference evidence="3 4" key="1">
    <citation type="submission" date="2014-06" db="EMBL/GenBank/DDBJ databases">
        <title>Whole Genome Sequences of Three Symbiotic Endozoicomonas Bacteria.</title>
        <authorList>
            <person name="Neave M.J."/>
            <person name="Apprill A."/>
            <person name="Voolstra C.R."/>
        </authorList>
    </citation>
    <scope>NUCLEOTIDE SEQUENCE [LARGE SCALE GENOMIC DNA]</scope>
    <source>
        <strain evidence="3 4">LMG 24815</strain>
    </source>
</reference>
<protein>
    <recommendedName>
        <fullName evidence="2">VWFA domain-containing protein</fullName>
    </recommendedName>
</protein>
<dbReference type="PANTHER" id="PTHR34706:SF1">
    <property type="entry name" value="VWFA DOMAIN-CONTAINING PROTEIN"/>
    <property type="match status" value="1"/>
</dbReference>
<organism evidence="3 4">
    <name type="scientific">Endozoicomonas montiporae</name>
    <dbReference type="NCBI Taxonomy" id="1027273"/>
    <lineage>
        <taxon>Bacteria</taxon>
        <taxon>Pseudomonadati</taxon>
        <taxon>Pseudomonadota</taxon>
        <taxon>Gammaproteobacteria</taxon>
        <taxon>Oceanospirillales</taxon>
        <taxon>Endozoicomonadaceae</taxon>
        <taxon>Endozoicomonas</taxon>
    </lineage>
</organism>
<dbReference type="PANTHER" id="PTHR34706">
    <property type="entry name" value="SLR1338 PROTEIN"/>
    <property type="match status" value="1"/>
</dbReference>
<evidence type="ECO:0000256" key="1">
    <source>
        <dbReference type="SAM" id="MobiDB-lite"/>
    </source>
</evidence>
<dbReference type="CDD" id="cd00198">
    <property type="entry name" value="vWFA"/>
    <property type="match status" value="1"/>
</dbReference>
<accession>A0A081MZ05</accession>
<evidence type="ECO:0000313" key="3">
    <source>
        <dbReference type="EMBL" id="KEQ11428.1"/>
    </source>
</evidence>
<feature type="region of interest" description="Disordered" evidence="1">
    <location>
        <begin position="154"/>
        <end position="173"/>
    </location>
</feature>
<dbReference type="InterPro" id="IPR036465">
    <property type="entry name" value="vWFA_dom_sf"/>
</dbReference>
<sequence length="678" mass="76217">MIWNQLPVRNVLLLCVLWLPAQSWSMIGVEHQPAGAIGGFGSAGNLPLFRGADPEQMMKSQVISDLVDGMTVTPETHGILLPPDDSDTISSGSVPARQEQEPKSLLQKPWPEFWEEEREKRQELLQVLEEQDVSEFELRDRDDVSQQVIEILHRDRQETASVPEPPADPDDFKGQQVYRQQQAAAFRERDEGDLEPAFARDQDESIGDGEMVAEANRYNGDVELDTRHVYKGAVNGMVHLPDQNSQSSKTPSAPPSDAPPSYQEAVENGGYVPWAVEPRLTWVIRNGQLVQEPTLPIASSVGQVREVNPWVRRNGVKQLPESTRELGLLGKSQAAVIEAASSLKIPVGITSKLSRLREYHIYLIVDDSGSMGESDTGLSYEKNGCPQLSRMEELKFRLRAIIPLLAAVSVQGITIRCLNRFEAQYISGDMSVRDKEAALRTFVDSLQPSYGTPLNQALKDSFENAKSQQRPTVVYIFTDGEPTDYAAGASGSQGFINLIRQIRRERDAEFFPIGLMPCTDKKSCIQWMNGLDEDTDLGWIQVVDDYFSERKEVYDHHGGLIPYTIGLYLAAALLGPVDQVLDNLDESTIFTKRQLEEFMGYRVSSEEYQRYRSSAQEAVRNRHMWGHGRHPVDWLNREPIYLQGQALFRIDSGCRYSDSDDNDPDPYNPNECPLCTIL</sequence>
<dbReference type="EMBL" id="JOKG01000007">
    <property type="protein sequence ID" value="KEQ11428.1"/>
    <property type="molecule type" value="Genomic_DNA"/>
</dbReference>
<comment type="caution">
    <text evidence="3">The sequence shown here is derived from an EMBL/GenBank/DDBJ whole genome shotgun (WGS) entry which is preliminary data.</text>
</comment>
<dbReference type="Proteomes" id="UP000028006">
    <property type="component" value="Unassembled WGS sequence"/>
</dbReference>
<evidence type="ECO:0000259" key="2">
    <source>
        <dbReference type="PROSITE" id="PS50234"/>
    </source>
</evidence>
<dbReference type="Gene3D" id="3.40.50.410">
    <property type="entry name" value="von Willebrand factor, type A domain"/>
    <property type="match status" value="1"/>
</dbReference>
<name>A0A081MZ05_9GAMM</name>
<feature type="region of interest" description="Disordered" evidence="1">
    <location>
        <begin position="77"/>
        <end position="105"/>
    </location>
</feature>
<dbReference type="SUPFAM" id="SSF53300">
    <property type="entry name" value="vWA-like"/>
    <property type="match status" value="1"/>
</dbReference>
<dbReference type="PROSITE" id="PS50234">
    <property type="entry name" value="VWFA"/>
    <property type="match status" value="1"/>
</dbReference>
<evidence type="ECO:0000313" key="4">
    <source>
        <dbReference type="Proteomes" id="UP000028006"/>
    </source>
</evidence>